<evidence type="ECO:0000313" key="1">
    <source>
        <dbReference type="Proteomes" id="UP000504606"/>
    </source>
</evidence>
<dbReference type="Proteomes" id="UP000504606">
    <property type="component" value="Unplaced"/>
</dbReference>
<keyword evidence="1" id="KW-1185">Reference proteome</keyword>
<dbReference type="RefSeq" id="XP_052130033.1">
    <property type="nucleotide sequence ID" value="XM_052274073.1"/>
</dbReference>
<name>A0A9C6XT22_FRAOC</name>
<sequence>MDELEEQELHAWMHEEPLTEIEKEALDIFNAVGDGLVTIDDHAAMMLKCHATKLPVTHVYSIDPNGFPVATRNPNVRHGNWLVIATKENSQEEIDRAVHDA</sequence>
<dbReference type="KEGG" id="foc:127751080"/>
<protein>
    <submittedName>
        <fullName evidence="2">Uncharacterized protein LOC127751080</fullName>
    </submittedName>
</protein>
<dbReference type="AlphaFoldDB" id="A0A9C6XT22"/>
<gene>
    <name evidence="2" type="primary">LOC127751080</name>
</gene>
<evidence type="ECO:0000313" key="2">
    <source>
        <dbReference type="RefSeq" id="XP_052130033.1"/>
    </source>
</evidence>
<dbReference type="GeneID" id="127751080"/>
<organism evidence="1 2">
    <name type="scientific">Frankliniella occidentalis</name>
    <name type="common">Western flower thrips</name>
    <name type="synonym">Euthrips occidentalis</name>
    <dbReference type="NCBI Taxonomy" id="133901"/>
    <lineage>
        <taxon>Eukaryota</taxon>
        <taxon>Metazoa</taxon>
        <taxon>Ecdysozoa</taxon>
        <taxon>Arthropoda</taxon>
        <taxon>Hexapoda</taxon>
        <taxon>Insecta</taxon>
        <taxon>Pterygota</taxon>
        <taxon>Neoptera</taxon>
        <taxon>Paraneoptera</taxon>
        <taxon>Thysanoptera</taxon>
        <taxon>Terebrantia</taxon>
        <taxon>Thripoidea</taxon>
        <taxon>Thripidae</taxon>
        <taxon>Frankliniella</taxon>
    </lineage>
</organism>
<reference evidence="2" key="1">
    <citation type="submission" date="2025-08" db="UniProtKB">
        <authorList>
            <consortium name="RefSeq"/>
        </authorList>
    </citation>
    <scope>IDENTIFICATION</scope>
    <source>
        <tissue evidence="2">Whole organism</tissue>
    </source>
</reference>
<accession>A0A9C6XT22</accession>
<proteinExistence type="predicted"/>